<protein>
    <recommendedName>
        <fullName evidence="11">DNA mismatch repair protein MSH2</fullName>
    </recommendedName>
    <alternativeName>
        <fullName evidence="3">DNA mismatch repair protein Msh2</fullName>
    </alternativeName>
    <alternativeName>
        <fullName evidence="10">MutS protein homolog 2</fullName>
    </alternativeName>
</protein>
<keyword evidence="7 12" id="KW-0238">DNA-binding</keyword>
<evidence type="ECO:0000313" key="15">
    <source>
        <dbReference type="EMBL" id="CAL1538378.1"/>
    </source>
</evidence>
<gene>
    <name evidence="15" type="ORF">GSLYS_00012199001</name>
</gene>
<evidence type="ECO:0000256" key="1">
    <source>
        <dbReference type="ARBA" id="ARBA00004123"/>
    </source>
</evidence>
<dbReference type="SUPFAM" id="SSF52540">
    <property type="entry name" value="P-loop containing nucleoside triphosphate hydrolases"/>
    <property type="match status" value="1"/>
</dbReference>
<dbReference type="GO" id="GO:0005524">
    <property type="term" value="F:ATP binding"/>
    <property type="evidence" value="ECO:0007669"/>
    <property type="project" value="UniProtKB-KW"/>
</dbReference>
<sequence>MALQPKQCGLQLDNAQEVGFINFFKSLPEKLGTTLRVFDRTDYYTVHGEDAVFVAKEVFKTTGVIKTSGSMKLESVILSKMNFEALARDLLLVRQYRIEVYANKGGSKSNDWSVAFKASPGNLSQFEDILFGSSEMSVSGGVLGLKVASDDGQVSVGIGYVDPILRTFTVSEFADNNQFSNLEALLVQLGPKECLIPTGETPGDSNKLKQVLTRSGVLLTEKKKSEFNNKDIIQDLNRLLRAKKGEKPNSATLEEVDKTIAMCGLSAVIRYLELLSNEDNFGQFKISTFDLNLYMKLDAAAVKALNLLPLANEANKNQSLLGLLNHCRTAPGQRLLGQWVKQPLMDFKKIEERLNVVEAMLSDNELRQILHEDQLRKVPDFQRLAKKFQRKKATLQDCYKVYQALEKLPNLLEILEKHEGEYKGLLVELFSNPIKELLTDFVKFQDMVQTTVDLEQVQNHEYMIRADFDENLTELRKKIDELEENIKGQLNKVARDLGLEPNKTVKLENNSQLGYFFRVTRKEEKALRNNKQYYTIDTKNNGVRFHNSATRKYNEEYQRARDEYGEQQKSVVAEVINIAAGYAEPMSLMSDILAQLDVLVAFSIASVSAPIPYVRPKLYPKGEGILRLQELRHPCLEKQDDVSYIPNDAIFEKDKKMFHIITGPNMGGKSTYIRSVGVCVVMAQLGCYVPCQSAEISIVDCILARVGAGDIQLKGVSTFMAEMLETASILRVATSDSLIIIDELGRGTSTYDGFGLAWAISEHIATKINCFCLFATHFHELTALSDEVSTVNNLQVTALTTNDTLTLLYRVKPGVCDQSFGIHVAELAHFPKKVIENAKKIAVELEDFQTLGLEGSGLEGDDEPAVKRRKLAKKEGEEIIQDFLAKVKQLSCESLSSDELMAEVNKLKKEVDQRNNPYIKDLLAKKQIV</sequence>
<dbReference type="InterPro" id="IPR027417">
    <property type="entry name" value="P-loop_NTPase"/>
</dbReference>
<dbReference type="FunFam" id="3.40.1170.10:FF:000003">
    <property type="entry name" value="DNA mismatch repair protein"/>
    <property type="match status" value="1"/>
</dbReference>
<dbReference type="InterPro" id="IPR007860">
    <property type="entry name" value="DNA_mmatch_repair_MutS_con_dom"/>
</dbReference>
<evidence type="ECO:0000256" key="11">
    <source>
        <dbReference type="ARBA" id="ARBA00073545"/>
    </source>
</evidence>
<dbReference type="GO" id="GO:0032301">
    <property type="term" value="C:MutSalpha complex"/>
    <property type="evidence" value="ECO:0007669"/>
    <property type="project" value="TreeGrafter"/>
</dbReference>
<dbReference type="Pfam" id="PF05192">
    <property type="entry name" value="MutS_III"/>
    <property type="match status" value="1"/>
</dbReference>
<dbReference type="GO" id="GO:0006312">
    <property type="term" value="P:mitotic recombination"/>
    <property type="evidence" value="ECO:0007669"/>
    <property type="project" value="TreeGrafter"/>
</dbReference>
<keyword evidence="16" id="KW-1185">Reference proteome</keyword>
<comment type="subcellular location">
    <subcellularLocation>
        <location evidence="1">Nucleus</location>
    </subcellularLocation>
</comment>
<evidence type="ECO:0000256" key="5">
    <source>
        <dbReference type="ARBA" id="ARBA00022763"/>
    </source>
</evidence>
<dbReference type="SMART" id="SM00534">
    <property type="entry name" value="MUTSac"/>
    <property type="match status" value="1"/>
</dbReference>
<dbReference type="NCBIfam" id="NF003810">
    <property type="entry name" value="PRK05399.1"/>
    <property type="match status" value="1"/>
</dbReference>
<dbReference type="GO" id="GO:0140664">
    <property type="term" value="F:ATP-dependent DNA damage sensor activity"/>
    <property type="evidence" value="ECO:0007669"/>
    <property type="project" value="InterPro"/>
</dbReference>
<dbReference type="InterPro" id="IPR011184">
    <property type="entry name" value="DNA_mismatch_repair_Msh2"/>
</dbReference>
<comment type="caution">
    <text evidence="15">The sequence shown here is derived from an EMBL/GenBank/DDBJ whole genome shotgun (WGS) entry which is preliminary data.</text>
</comment>
<dbReference type="FunFam" id="3.40.50.300:FF:000523">
    <property type="entry name" value="DNA mismatch repair protein"/>
    <property type="match status" value="1"/>
</dbReference>
<reference evidence="15 16" key="1">
    <citation type="submission" date="2024-04" db="EMBL/GenBank/DDBJ databases">
        <authorList>
            <consortium name="Genoscope - CEA"/>
            <person name="William W."/>
        </authorList>
    </citation>
    <scope>NUCLEOTIDE SEQUENCE [LARGE SCALE GENOMIC DNA]</scope>
</reference>
<dbReference type="AlphaFoldDB" id="A0AAV2I009"/>
<evidence type="ECO:0000256" key="12">
    <source>
        <dbReference type="RuleBase" id="RU003756"/>
    </source>
</evidence>
<evidence type="ECO:0000259" key="14">
    <source>
        <dbReference type="PROSITE" id="PS00486"/>
    </source>
</evidence>
<dbReference type="Gene3D" id="3.40.1170.10">
    <property type="entry name" value="DNA repair protein MutS, domain I"/>
    <property type="match status" value="1"/>
</dbReference>
<dbReference type="Proteomes" id="UP001497497">
    <property type="component" value="Unassembled WGS sequence"/>
</dbReference>
<evidence type="ECO:0000256" key="2">
    <source>
        <dbReference type="ARBA" id="ARBA00006271"/>
    </source>
</evidence>
<evidence type="ECO:0000256" key="7">
    <source>
        <dbReference type="ARBA" id="ARBA00023125"/>
    </source>
</evidence>
<dbReference type="PIRSF" id="PIRSF005813">
    <property type="entry name" value="MSH2"/>
    <property type="match status" value="1"/>
</dbReference>
<dbReference type="InterPro" id="IPR045076">
    <property type="entry name" value="MutS"/>
</dbReference>
<comment type="similarity">
    <text evidence="2 12">Belongs to the DNA mismatch repair MutS family.</text>
</comment>
<dbReference type="GO" id="GO:0030983">
    <property type="term" value="F:mismatched DNA binding"/>
    <property type="evidence" value="ECO:0007669"/>
    <property type="project" value="InterPro"/>
</dbReference>
<dbReference type="InterPro" id="IPR007695">
    <property type="entry name" value="DNA_mismatch_repair_MutS-lik_N"/>
</dbReference>
<comment type="function">
    <text evidence="12">Component of the post-replicative DNA mismatch repair system (MMR).</text>
</comment>
<dbReference type="Pfam" id="PF05190">
    <property type="entry name" value="MutS_IV"/>
    <property type="match status" value="1"/>
</dbReference>
<keyword evidence="5 12" id="KW-0227">DNA damage</keyword>
<dbReference type="InterPro" id="IPR036187">
    <property type="entry name" value="DNA_mismatch_repair_MutS_sf"/>
</dbReference>
<dbReference type="InterPro" id="IPR016151">
    <property type="entry name" value="DNA_mismatch_repair_MutS_N"/>
</dbReference>
<dbReference type="InterPro" id="IPR036678">
    <property type="entry name" value="MutS_con_dom_sf"/>
</dbReference>
<dbReference type="Gene3D" id="3.40.50.300">
    <property type="entry name" value="P-loop containing nucleotide triphosphate hydrolases"/>
    <property type="match status" value="1"/>
</dbReference>
<evidence type="ECO:0000256" key="6">
    <source>
        <dbReference type="ARBA" id="ARBA00022840"/>
    </source>
</evidence>
<dbReference type="EMBL" id="CAXITT010000296">
    <property type="protein sequence ID" value="CAL1538378.1"/>
    <property type="molecule type" value="Genomic_DNA"/>
</dbReference>
<feature type="domain" description="DNA mismatch repair proteins mutS family" evidence="14">
    <location>
        <begin position="737"/>
        <end position="753"/>
    </location>
</feature>
<evidence type="ECO:0000256" key="8">
    <source>
        <dbReference type="ARBA" id="ARBA00023204"/>
    </source>
</evidence>
<dbReference type="InterPro" id="IPR032642">
    <property type="entry name" value="Msh2_ATP-bd"/>
</dbReference>
<evidence type="ECO:0000256" key="3">
    <source>
        <dbReference type="ARBA" id="ARBA00019549"/>
    </source>
</evidence>
<dbReference type="Pfam" id="PF05188">
    <property type="entry name" value="MutS_II"/>
    <property type="match status" value="1"/>
</dbReference>
<dbReference type="InterPro" id="IPR000432">
    <property type="entry name" value="DNA_mismatch_repair_MutS_C"/>
</dbReference>
<dbReference type="Gene3D" id="1.10.1420.10">
    <property type="match status" value="2"/>
</dbReference>
<dbReference type="PROSITE" id="PS00486">
    <property type="entry name" value="DNA_MISMATCH_REPAIR_2"/>
    <property type="match status" value="1"/>
</dbReference>
<organism evidence="15 16">
    <name type="scientific">Lymnaea stagnalis</name>
    <name type="common">Great pond snail</name>
    <name type="synonym">Helix stagnalis</name>
    <dbReference type="NCBI Taxonomy" id="6523"/>
    <lineage>
        <taxon>Eukaryota</taxon>
        <taxon>Metazoa</taxon>
        <taxon>Spiralia</taxon>
        <taxon>Lophotrochozoa</taxon>
        <taxon>Mollusca</taxon>
        <taxon>Gastropoda</taxon>
        <taxon>Heterobranchia</taxon>
        <taxon>Euthyneura</taxon>
        <taxon>Panpulmonata</taxon>
        <taxon>Hygrophila</taxon>
        <taxon>Lymnaeoidea</taxon>
        <taxon>Lymnaeidae</taxon>
        <taxon>Lymnaea</taxon>
    </lineage>
</organism>
<keyword evidence="9" id="KW-0539">Nucleus</keyword>
<dbReference type="SUPFAM" id="SSF48334">
    <property type="entry name" value="DNA repair protein MutS, domain III"/>
    <property type="match status" value="1"/>
</dbReference>
<dbReference type="FunFam" id="3.30.420.110:FF:000002">
    <property type="entry name" value="DNA mismatch repair protein"/>
    <property type="match status" value="1"/>
</dbReference>
<dbReference type="InterPro" id="IPR007861">
    <property type="entry name" value="DNA_mismatch_repair_MutS_clamp"/>
</dbReference>
<dbReference type="FunFam" id="1.10.1420.10:FF:000003">
    <property type="entry name" value="DNA mismatch repair protein"/>
    <property type="match status" value="1"/>
</dbReference>
<name>A0AAV2I009_LYMST</name>
<evidence type="ECO:0000256" key="13">
    <source>
        <dbReference type="SAM" id="Coils"/>
    </source>
</evidence>
<dbReference type="GO" id="GO:0006298">
    <property type="term" value="P:mismatch repair"/>
    <property type="evidence" value="ECO:0007669"/>
    <property type="project" value="InterPro"/>
</dbReference>
<keyword evidence="13" id="KW-0175">Coiled coil</keyword>
<feature type="coiled-coil region" evidence="13">
    <location>
        <begin position="465"/>
        <end position="492"/>
    </location>
</feature>
<accession>A0AAV2I009</accession>
<dbReference type="Gene3D" id="3.30.420.110">
    <property type="entry name" value="MutS, connector domain"/>
    <property type="match status" value="1"/>
</dbReference>
<dbReference type="Pfam" id="PF01624">
    <property type="entry name" value="MutS_I"/>
    <property type="match status" value="1"/>
</dbReference>
<proteinExistence type="inferred from homology"/>
<dbReference type="PANTHER" id="PTHR11361">
    <property type="entry name" value="DNA MISMATCH REPAIR PROTEIN MUTS FAMILY MEMBER"/>
    <property type="match status" value="1"/>
</dbReference>
<evidence type="ECO:0000256" key="4">
    <source>
        <dbReference type="ARBA" id="ARBA00022741"/>
    </source>
</evidence>
<dbReference type="CDD" id="cd03285">
    <property type="entry name" value="ABC_MSH2_euk"/>
    <property type="match status" value="1"/>
</dbReference>
<dbReference type="PANTHER" id="PTHR11361:SF35">
    <property type="entry name" value="DNA MISMATCH REPAIR PROTEIN MSH2"/>
    <property type="match status" value="1"/>
</dbReference>
<evidence type="ECO:0000313" key="16">
    <source>
        <dbReference type="Proteomes" id="UP001497497"/>
    </source>
</evidence>
<keyword evidence="8 12" id="KW-0234">DNA repair</keyword>
<dbReference type="Pfam" id="PF00488">
    <property type="entry name" value="MutS_V"/>
    <property type="match status" value="1"/>
</dbReference>
<evidence type="ECO:0000256" key="9">
    <source>
        <dbReference type="ARBA" id="ARBA00023242"/>
    </source>
</evidence>
<dbReference type="SMART" id="SM00533">
    <property type="entry name" value="MUTSd"/>
    <property type="match status" value="1"/>
</dbReference>
<keyword evidence="4 12" id="KW-0547">Nucleotide-binding</keyword>
<keyword evidence="6" id="KW-0067">ATP-binding</keyword>
<evidence type="ECO:0000256" key="10">
    <source>
        <dbReference type="ARBA" id="ARBA00029795"/>
    </source>
</evidence>
<dbReference type="InterPro" id="IPR007696">
    <property type="entry name" value="DNA_mismatch_repair_MutS_core"/>
</dbReference>